<dbReference type="AlphaFoldDB" id="A0A1M4VVK6"/>
<organism evidence="1 2">
    <name type="scientific">Bacteroides faecichinchillae</name>
    <dbReference type="NCBI Taxonomy" id="871325"/>
    <lineage>
        <taxon>Bacteria</taxon>
        <taxon>Pseudomonadati</taxon>
        <taxon>Bacteroidota</taxon>
        <taxon>Bacteroidia</taxon>
        <taxon>Bacteroidales</taxon>
        <taxon>Bacteroidaceae</taxon>
        <taxon>Bacteroides</taxon>
    </lineage>
</organism>
<evidence type="ECO:0000313" key="2">
    <source>
        <dbReference type="Proteomes" id="UP000184436"/>
    </source>
</evidence>
<dbReference type="RefSeq" id="WP_073349354.1">
    <property type="nucleotide sequence ID" value="NZ_FQVD01000005.1"/>
</dbReference>
<dbReference type="Proteomes" id="UP000184436">
    <property type="component" value="Unassembled WGS sequence"/>
</dbReference>
<proteinExistence type="predicted"/>
<gene>
    <name evidence="1" type="ORF">SAMN05444349_105127</name>
</gene>
<reference evidence="1 2" key="1">
    <citation type="submission" date="2016-11" db="EMBL/GenBank/DDBJ databases">
        <authorList>
            <person name="Jaros S."/>
            <person name="Januszkiewicz K."/>
            <person name="Wedrychowicz H."/>
        </authorList>
    </citation>
    <scope>NUCLEOTIDE SEQUENCE [LARGE SCALE GENOMIC DNA]</scope>
    <source>
        <strain evidence="1 2">DSM 26883</strain>
    </source>
</reference>
<accession>A0A1M4VVK6</accession>
<sequence>MRTITNKEASVSLDNETLYVSGLLVDTMLFLYDSQGELCGKCKFTMPSVTLTIPQKGVYVLVMSHPNCQPEVRRIVYSNI</sequence>
<protein>
    <recommendedName>
        <fullName evidence="3">Por secretion system C-terminal sorting domain-containing protein</fullName>
    </recommendedName>
</protein>
<dbReference type="OrthoDB" id="1047459at2"/>
<evidence type="ECO:0008006" key="3">
    <source>
        <dbReference type="Google" id="ProtNLM"/>
    </source>
</evidence>
<keyword evidence="2" id="KW-1185">Reference proteome</keyword>
<evidence type="ECO:0000313" key="1">
    <source>
        <dbReference type="EMBL" id="SHE72903.1"/>
    </source>
</evidence>
<dbReference type="EMBL" id="FQVD01000005">
    <property type="protein sequence ID" value="SHE72903.1"/>
    <property type="molecule type" value="Genomic_DNA"/>
</dbReference>
<name>A0A1M4VVK6_9BACE</name>